<evidence type="ECO:0000313" key="2">
    <source>
        <dbReference type="Proteomes" id="UP000010988"/>
    </source>
</evidence>
<dbReference type="OrthoDB" id="4741951at2"/>
<protein>
    <submittedName>
        <fullName evidence="1">Putative 3Fe-4S ferredoxin</fullName>
    </submittedName>
</protein>
<dbReference type="STRING" id="1220583.GOACH_19_00380"/>
<gene>
    <name evidence="1" type="ORF">GOACH_19_00380</name>
</gene>
<dbReference type="EMBL" id="BANR01000019">
    <property type="protein sequence ID" value="GAC50034.1"/>
    <property type="molecule type" value="Genomic_DNA"/>
</dbReference>
<dbReference type="RefSeq" id="WP_005177215.1">
    <property type="nucleotide sequence ID" value="NZ_BANR01000019.1"/>
</dbReference>
<dbReference type="AlphaFoldDB" id="L7KN54"/>
<evidence type="ECO:0000313" key="1">
    <source>
        <dbReference type="EMBL" id="GAC50034.1"/>
    </source>
</evidence>
<proteinExistence type="predicted"/>
<dbReference type="eggNOG" id="ENOG5033I09">
    <property type="taxonomic scope" value="Bacteria"/>
</dbReference>
<sequence>MTLINRLTGVEPPSTEPRLAVDRVACDGRGLCSVVLADYVRLDEWGYPIVDDDQVPADAGATAIRLCPARALRWR</sequence>
<organism evidence="1 2">
    <name type="scientific">Gordonia aichiensis NBRC 108223</name>
    <dbReference type="NCBI Taxonomy" id="1220583"/>
    <lineage>
        <taxon>Bacteria</taxon>
        <taxon>Bacillati</taxon>
        <taxon>Actinomycetota</taxon>
        <taxon>Actinomycetes</taxon>
        <taxon>Mycobacteriales</taxon>
        <taxon>Gordoniaceae</taxon>
        <taxon>Gordonia</taxon>
    </lineage>
</organism>
<comment type="caution">
    <text evidence="1">The sequence shown here is derived from an EMBL/GenBank/DDBJ whole genome shotgun (WGS) entry which is preliminary data.</text>
</comment>
<dbReference type="Gene3D" id="3.30.70.20">
    <property type="match status" value="1"/>
</dbReference>
<dbReference type="Pfam" id="PF13459">
    <property type="entry name" value="Fer4_15"/>
    <property type="match status" value="1"/>
</dbReference>
<name>L7KN54_9ACTN</name>
<accession>L7KN54</accession>
<reference evidence="1 2" key="1">
    <citation type="submission" date="2012-12" db="EMBL/GenBank/DDBJ databases">
        <title>Whole genome shotgun sequence of Gordonia aichiensis NBRC 108223.</title>
        <authorList>
            <person name="Isaki-Nakamura S."/>
            <person name="Hosoyama A."/>
            <person name="Tsuchikane K."/>
            <person name="Ando Y."/>
            <person name="Baba S."/>
            <person name="Ohji S."/>
            <person name="Hamada M."/>
            <person name="Tamura T."/>
            <person name="Yamazoe A."/>
            <person name="Yamazaki S."/>
            <person name="Fujita N."/>
        </authorList>
    </citation>
    <scope>NUCLEOTIDE SEQUENCE [LARGE SCALE GENOMIC DNA]</scope>
    <source>
        <strain evidence="1 2">NBRC 108223</strain>
    </source>
</reference>
<keyword evidence="2" id="KW-1185">Reference proteome</keyword>
<dbReference type="Proteomes" id="UP000010988">
    <property type="component" value="Unassembled WGS sequence"/>
</dbReference>